<accession>A0AAQ4DP61</accession>
<evidence type="ECO:0000313" key="2">
    <source>
        <dbReference type="Proteomes" id="UP001321473"/>
    </source>
</evidence>
<keyword evidence="2" id="KW-1185">Reference proteome</keyword>
<dbReference type="Proteomes" id="UP001321473">
    <property type="component" value="Unassembled WGS sequence"/>
</dbReference>
<dbReference type="EMBL" id="JARKHS020028470">
    <property type="protein sequence ID" value="KAK8764251.1"/>
    <property type="molecule type" value="Genomic_DNA"/>
</dbReference>
<reference evidence="1 2" key="1">
    <citation type="journal article" date="2023" name="Arcadia Sci">
        <title>De novo assembly of a long-read Amblyomma americanum tick genome.</title>
        <authorList>
            <person name="Chou S."/>
            <person name="Poskanzer K.E."/>
            <person name="Rollins M."/>
            <person name="Thuy-Boun P.S."/>
        </authorList>
    </citation>
    <scope>NUCLEOTIDE SEQUENCE [LARGE SCALE GENOMIC DNA]</scope>
    <source>
        <strain evidence="1">F_SG_1</strain>
        <tissue evidence="1">Salivary glands</tissue>
    </source>
</reference>
<dbReference type="AlphaFoldDB" id="A0AAQ4DP61"/>
<proteinExistence type="predicted"/>
<name>A0AAQ4DP61_AMBAM</name>
<gene>
    <name evidence="1" type="ORF">V5799_033141</name>
</gene>
<protein>
    <submittedName>
        <fullName evidence="1">Uncharacterized protein</fullName>
    </submittedName>
</protein>
<evidence type="ECO:0000313" key="1">
    <source>
        <dbReference type="EMBL" id="KAK8764251.1"/>
    </source>
</evidence>
<sequence>MKEAALVFTAAEKYGRQSTALRKQYSKTARAALPLGLLWDFPPLHCQRPLRSFFHSRLCLRTRKRRLSKPASEGICAGSQPSTCSALVRSSY</sequence>
<organism evidence="1 2">
    <name type="scientific">Amblyomma americanum</name>
    <name type="common">Lone star tick</name>
    <dbReference type="NCBI Taxonomy" id="6943"/>
    <lineage>
        <taxon>Eukaryota</taxon>
        <taxon>Metazoa</taxon>
        <taxon>Ecdysozoa</taxon>
        <taxon>Arthropoda</taxon>
        <taxon>Chelicerata</taxon>
        <taxon>Arachnida</taxon>
        <taxon>Acari</taxon>
        <taxon>Parasitiformes</taxon>
        <taxon>Ixodida</taxon>
        <taxon>Ixodoidea</taxon>
        <taxon>Ixodidae</taxon>
        <taxon>Amblyomminae</taxon>
        <taxon>Amblyomma</taxon>
    </lineage>
</organism>
<comment type="caution">
    <text evidence="1">The sequence shown here is derived from an EMBL/GenBank/DDBJ whole genome shotgun (WGS) entry which is preliminary data.</text>
</comment>